<accession>U2EXV7</accession>
<dbReference type="AlphaFoldDB" id="U2EXV7"/>
<protein>
    <submittedName>
        <fullName evidence="1">Uncharacterized protein</fullName>
    </submittedName>
</protein>
<organism evidence="1 2">
    <name type="scientific">Campylobacter concisus UNSW3</name>
    <dbReference type="NCBI Taxonomy" id="1242966"/>
    <lineage>
        <taxon>Bacteria</taxon>
        <taxon>Pseudomonadati</taxon>
        <taxon>Campylobacterota</taxon>
        <taxon>Epsilonproteobacteria</taxon>
        <taxon>Campylobacterales</taxon>
        <taxon>Campylobacteraceae</taxon>
        <taxon>Campylobacter</taxon>
    </lineage>
</organism>
<evidence type="ECO:0000313" key="1">
    <source>
        <dbReference type="EMBL" id="ERJ22807.1"/>
    </source>
</evidence>
<gene>
    <name evidence="1" type="ORF">UNSW3_1304</name>
</gene>
<reference evidence="1 2" key="1">
    <citation type="journal article" date="2013" name="BMC Genomics">
        <title>Comparative genomics of Campylobacter concisus isolates reveals genetic diversity and provides insights into disease association.</title>
        <authorList>
            <person name="Deshpande N.P."/>
            <person name="Kaakoush N.O."/>
            <person name="Wilkins M.R."/>
            <person name="Mitchell H.M."/>
        </authorList>
    </citation>
    <scope>NUCLEOTIDE SEQUENCE [LARGE SCALE GENOMIC DNA]</scope>
    <source>
        <strain evidence="1 2">UNSW3</strain>
    </source>
</reference>
<name>U2EXV7_9BACT</name>
<sequence>MKFIAILFCSLTFLFAMSYEKKVEARLCGLINQREMTKIYGDIRSIDSFDKKIESYKFRNGIEKFDEDSCRANGYYPVDPNYAPYPPNYRPYYQNEYDRFDRFQRGYRRGYYNDDDGYDDGFDRGYRRGYKDARRDYRLGR</sequence>
<dbReference type="Proteomes" id="UP000016636">
    <property type="component" value="Unassembled WGS sequence"/>
</dbReference>
<evidence type="ECO:0000313" key="2">
    <source>
        <dbReference type="Proteomes" id="UP000016636"/>
    </source>
</evidence>
<dbReference type="EMBL" id="ANNE01000007">
    <property type="protein sequence ID" value="ERJ22807.1"/>
    <property type="molecule type" value="Genomic_DNA"/>
</dbReference>
<comment type="caution">
    <text evidence="1">The sequence shown here is derived from an EMBL/GenBank/DDBJ whole genome shotgun (WGS) entry which is preliminary data.</text>
</comment>
<dbReference type="PATRIC" id="fig|1242966.3.peg.827"/>
<proteinExistence type="predicted"/>